<name>A0A087FZL3_ARAAL</name>
<dbReference type="Gene3D" id="3.10.280.10">
    <property type="entry name" value="Mitochondrial glycoprotein"/>
    <property type="match status" value="1"/>
</dbReference>
<protein>
    <recommendedName>
        <fullName evidence="4">Mitochondrial glycoprotein family protein</fullName>
    </recommendedName>
</protein>
<feature type="region of interest" description="Disordered" evidence="1">
    <location>
        <begin position="120"/>
        <end position="149"/>
    </location>
</feature>
<dbReference type="AlphaFoldDB" id="A0A087FZL3"/>
<feature type="compositionally biased region" description="Acidic residues" evidence="1">
    <location>
        <begin position="123"/>
        <end position="134"/>
    </location>
</feature>
<gene>
    <name evidence="2" type="ORF">AALP_AAs44920U000300</name>
</gene>
<reference evidence="3" key="1">
    <citation type="journal article" date="2015" name="Nat. Plants">
        <title>Genome expansion of Arabis alpina linked with retrotransposition and reduced symmetric DNA methylation.</title>
        <authorList>
            <person name="Willing E.M."/>
            <person name="Rawat V."/>
            <person name="Mandakova T."/>
            <person name="Maumus F."/>
            <person name="James G.V."/>
            <person name="Nordstroem K.J."/>
            <person name="Becker C."/>
            <person name="Warthmann N."/>
            <person name="Chica C."/>
            <person name="Szarzynska B."/>
            <person name="Zytnicki M."/>
            <person name="Albani M.C."/>
            <person name="Kiefer C."/>
            <person name="Bergonzi S."/>
            <person name="Castaings L."/>
            <person name="Mateos J.L."/>
            <person name="Berns M.C."/>
            <person name="Bujdoso N."/>
            <person name="Piofczyk T."/>
            <person name="de Lorenzo L."/>
            <person name="Barrero-Sicilia C."/>
            <person name="Mateos I."/>
            <person name="Piednoel M."/>
            <person name="Hagmann J."/>
            <person name="Chen-Min-Tao R."/>
            <person name="Iglesias-Fernandez R."/>
            <person name="Schuster S.C."/>
            <person name="Alonso-Blanco C."/>
            <person name="Roudier F."/>
            <person name="Carbonero P."/>
            <person name="Paz-Ares J."/>
            <person name="Davis S.J."/>
            <person name="Pecinka A."/>
            <person name="Quesneville H."/>
            <person name="Colot V."/>
            <person name="Lysak M.A."/>
            <person name="Weigel D."/>
            <person name="Coupland G."/>
            <person name="Schneeberger K."/>
        </authorList>
    </citation>
    <scope>NUCLEOTIDE SEQUENCE [LARGE SCALE GENOMIC DNA]</scope>
    <source>
        <strain evidence="3">cv. Pajares</strain>
    </source>
</reference>
<dbReference type="PANTHER" id="PTHR10826">
    <property type="entry name" value="COMPLEMENT COMPONENT 1"/>
    <property type="match status" value="1"/>
</dbReference>
<evidence type="ECO:0000313" key="2">
    <source>
        <dbReference type="EMBL" id="KFK23065.1"/>
    </source>
</evidence>
<evidence type="ECO:0008006" key="4">
    <source>
        <dbReference type="Google" id="ProtNLM"/>
    </source>
</evidence>
<keyword evidence="3" id="KW-1185">Reference proteome</keyword>
<dbReference type="EMBL" id="KL982867">
    <property type="protein sequence ID" value="KFK23065.1"/>
    <property type="molecule type" value="Genomic_DNA"/>
</dbReference>
<dbReference type="eggNOG" id="KOG2536">
    <property type="taxonomic scope" value="Eukaryota"/>
</dbReference>
<dbReference type="InterPro" id="IPR036561">
    <property type="entry name" value="MAM33_sf"/>
</dbReference>
<dbReference type="InterPro" id="IPR003428">
    <property type="entry name" value="MAM33"/>
</dbReference>
<dbReference type="GO" id="GO:0005759">
    <property type="term" value="C:mitochondrial matrix"/>
    <property type="evidence" value="ECO:0007669"/>
    <property type="project" value="InterPro"/>
</dbReference>
<dbReference type="Gramene" id="KFK23065">
    <property type="protein sequence ID" value="KFK23065"/>
    <property type="gene ID" value="AALP_AAs44920U000300"/>
</dbReference>
<dbReference type="SUPFAM" id="SSF54529">
    <property type="entry name" value="Mitochondrial glycoprotein MAM33-like"/>
    <property type="match status" value="1"/>
</dbReference>
<sequence length="282" mass="31320">MSFALCLRKSASRLASSVCGGRLARVRSISTGRAPGAVDDWISSEQAVLGAINSEMYDPVIYDGKNALDSFFAHRWRDPCTKPKTPGASFPFKVEDIPGKPTVTFTREHNGEHIIVVASMPLLDDDDDDDDDVDGSSNESKDDDDGPITTVIGTVNLHDGPRNESNDDDGVTIPLVVTVTKKSGHSLEFRCMCFTNKLAIDALYVNLPGHSLEDQKVIRGLDDYKGLDENLMKTLNKYLEVRGLDRRTSLTLTIYMLDKVKREYWTHLNYVKAFLEEGKIDS</sequence>
<dbReference type="PANTHER" id="PTHR10826:SF41">
    <property type="entry name" value="MITOCHONDRIAL GLYCOPROTEIN FAMILY PROTEIN"/>
    <property type="match status" value="1"/>
</dbReference>
<proteinExistence type="predicted"/>
<accession>A0A087FZL3</accession>
<dbReference type="OrthoDB" id="10358985at2759"/>
<evidence type="ECO:0000256" key="1">
    <source>
        <dbReference type="SAM" id="MobiDB-lite"/>
    </source>
</evidence>
<organism evidence="2 3">
    <name type="scientific">Arabis alpina</name>
    <name type="common">Alpine rock-cress</name>
    <dbReference type="NCBI Taxonomy" id="50452"/>
    <lineage>
        <taxon>Eukaryota</taxon>
        <taxon>Viridiplantae</taxon>
        <taxon>Streptophyta</taxon>
        <taxon>Embryophyta</taxon>
        <taxon>Tracheophyta</taxon>
        <taxon>Spermatophyta</taxon>
        <taxon>Magnoliopsida</taxon>
        <taxon>eudicotyledons</taxon>
        <taxon>Gunneridae</taxon>
        <taxon>Pentapetalae</taxon>
        <taxon>rosids</taxon>
        <taxon>malvids</taxon>
        <taxon>Brassicales</taxon>
        <taxon>Brassicaceae</taxon>
        <taxon>Arabideae</taxon>
        <taxon>Arabis</taxon>
    </lineage>
</organism>
<dbReference type="Proteomes" id="UP000029120">
    <property type="component" value="Unassembled WGS sequence"/>
</dbReference>
<dbReference type="Pfam" id="PF02330">
    <property type="entry name" value="MAM33"/>
    <property type="match status" value="1"/>
</dbReference>
<evidence type="ECO:0000313" key="3">
    <source>
        <dbReference type="Proteomes" id="UP000029120"/>
    </source>
</evidence>